<reference evidence="2" key="1">
    <citation type="journal article" date="2014" name="Proc. Natl. Acad. Sci. U.S.A.">
        <title>Extensive sampling of basidiomycete genomes demonstrates inadequacy of the white-rot/brown-rot paradigm for wood decay fungi.</title>
        <authorList>
            <person name="Riley R."/>
            <person name="Salamov A.A."/>
            <person name="Brown D.W."/>
            <person name="Nagy L.G."/>
            <person name="Floudas D."/>
            <person name="Held B.W."/>
            <person name="Levasseur A."/>
            <person name="Lombard V."/>
            <person name="Morin E."/>
            <person name="Otillar R."/>
            <person name="Lindquist E.A."/>
            <person name="Sun H."/>
            <person name="LaButti K.M."/>
            <person name="Schmutz J."/>
            <person name="Jabbour D."/>
            <person name="Luo H."/>
            <person name="Baker S.E."/>
            <person name="Pisabarro A.G."/>
            <person name="Walton J.D."/>
            <person name="Blanchette R.A."/>
            <person name="Henrissat B."/>
            <person name="Martin F."/>
            <person name="Cullen D."/>
            <person name="Hibbett D.S."/>
            <person name="Grigoriev I.V."/>
        </authorList>
    </citation>
    <scope>NUCLEOTIDE SEQUENCE [LARGE SCALE GENOMIC DNA]</scope>
    <source>
        <strain evidence="2">CBS 339.88</strain>
    </source>
</reference>
<proteinExistence type="predicted"/>
<name>A0A067T8H7_GALM3</name>
<dbReference type="AlphaFoldDB" id="A0A067T8H7"/>
<accession>A0A067T8H7</accession>
<keyword evidence="2" id="KW-1185">Reference proteome</keyword>
<dbReference type="EMBL" id="KL142373">
    <property type="protein sequence ID" value="KDR79465.1"/>
    <property type="molecule type" value="Genomic_DNA"/>
</dbReference>
<evidence type="ECO:0000313" key="2">
    <source>
        <dbReference type="Proteomes" id="UP000027222"/>
    </source>
</evidence>
<dbReference type="OrthoDB" id="1715602at2759"/>
<sequence length="241" mass="27135">MWRTPRLSTPAAAVAQCDQAHTNTSKCRTSPTLPATCEQWVGIWAMKWIGGVTRSKERWYLPISPTHYLIVAAAYQGDLLRPPQSPRPQLPPLSVPLDTSLQPSLTRCLVDTLLAVPSLTRCPARRLSLRFSAAWQYFSVLREDIAPVDALEEWLSSPIINTRQDPITYWTGIRTAGHSVDSGSTDVERSFSKGGLTISKFWHSLSDESARASTVFRRRSISWVFLPRQQVRNTYSTHGRQ</sequence>
<dbReference type="Proteomes" id="UP000027222">
    <property type="component" value="Unassembled WGS sequence"/>
</dbReference>
<organism evidence="1 2">
    <name type="scientific">Galerina marginata (strain CBS 339.88)</name>
    <dbReference type="NCBI Taxonomy" id="685588"/>
    <lineage>
        <taxon>Eukaryota</taxon>
        <taxon>Fungi</taxon>
        <taxon>Dikarya</taxon>
        <taxon>Basidiomycota</taxon>
        <taxon>Agaricomycotina</taxon>
        <taxon>Agaricomycetes</taxon>
        <taxon>Agaricomycetidae</taxon>
        <taxon>Agaricales</taxon>
        <taxon>Agaricineae</taxon>
        <taxon>Strophariaceae</taxon>
        <taxon>Galerina</taxon>
    </lineage>
</organism>
<protein>
    <recommendedName>
        <fullName evidence="3">HAT C-terminal dimerisation domain-containing protein</fullName>
    </recommendedName>
</protein>
<evidence type="ECO:0000313" key="1">
    <source>
        <dbReference type="EMBL" id="KDR79465.1"/>
    </source>
</evidence>
<evidence type="ECO:0008006" key="3">
    <source>
        <dbReference type="Google" id="ProtNLM"/>
    </source>
</evidence>
<dbReference type="HOGENOM" id="CLU_1151870_0_0_1"/>
<gene>
    <name evidence="1" type="ORF">GALMADRAFT_1241677</name>
</gene>